<evidence type="ECO:0008006" key="7">
    <source>
        <dbReference type="Google" id="ProtNLM"/>
    </source>
</evidence>
<dbReference type="Pfam" id="PF05856">
    <property type="entry name" value="ARPC4"/>
    <property type="match status" value="1"/>
</dbReference>
<dbReference type="SUPFAM" id="SSF69645">
    <property type="entry name" value="Arp2/3 complex subunits"/>
    <property type="match status" value="1"/>
</dbReference>
<evidence type="ECO:0000256" key="4">
    <source>
        <dbReference type="ARBA" id="ARBA00023203"/>
    </source>
</evidence>
<organism evidence="6">
    <name type="scientific">Favella ehrenbergii</name>
    <dbReference type="NCBI Taxonomy" id="182087"/>
    <lineage>
        <taxon>Eukaryota</taxon>
        <taxon>Sar</taxon>
        <taxon>Alveolata</taxon>
        <taxon>Ciliophora</taxon>
        <taxon>Intramacronucleata</taxon>
        <taxon>Spirotrichea</taxon>
        <taxon>Choreotrichia</taxon>
        <taxon>Tintinnida</taxon>
        <taxon>Xystonellidae</taxon>
        <taxon>Favella</taxon>
    </lineage>
</organism>
<reference evidence="6" key="1">
    <citation type="submission" date="2021-01" db="EMBL/GenBank/DDBJ databases">
        <authorList>
            <person name="Corre E."/>
            <person name="Pelletier E."/>
            <person name="Niang G."/>
            <person name="Scheremetjew M."/>
            <person name="Finn R."/>
            <person name="Kale V."/>
            <person name="Holt S."/>
            <person name="Cochrane G."/>
            <person name="Meng A."/>
            <person name="Brown T."/>
            <person name="Cohen L."/>
        </authorList>
    </citation>
    <scope>NUCLEOTIDE SEQUENCE</scope>
    <source>
        <strain evidence="6">Fehren 1</strain>
    </source>
</reference>
<keyword evidence="3" id="KW-0963">Cytoplasm</keyword>
<dbReference type="GO" id="GO:0034314">
    <property type="term" value="P:Arp2/3 complex-mediated actin nucleation"/>
    <property type="evidence" value="ECO:0007669"/>
    <property type="project" value="InterPro"/>
</dbReference>
<evidence type="ECO:0000256" key="1">
    <source>
        <dbReference type="ARBA" id="ARBA00004245"/>
    </source>
</evidence>
<evidence type="ECO:0000256" key="3">
    <source>
        <dbReference type="ARBA" id="ARBA00022490"/>
    </source>
</evidence>
<evidence type="ECO:0000256" key="5">
    <source>
        <dbReference type="ARBA" id="ARBA00023212"/>
    </source>
</evidence>
<name>A0A7S3HYY9_9SPIT</name>
<keyword evidence="4" id="KW-0009">Actin-binding</keyword>
<dbReference type="InterPro" id="IPR008384">
    <property type="entry name" value="ARPC4"/>
</dbReference>
<dbReference type="AlphaFoldDB" id="A0A7S3HYY9"/>
<dbReference type="EMBL" id="HBIE01011718">
    <property type="protein sequence ID" value="CAE0308641.1"/>
    <property type="molecule type" value="Transcribed_RNA"/>
</dbReference>
<dbReference type="GO" id="GO:0030041">
    <property type="term" value="P:actin filament polymerization"/>
    <property type="evidence" value="ECO:0007669"/>
    <property type="project" value="InterPro"/>
</dbReference>
<sequence length="148" mass="17279">MIERQVHPEVEFRDNQSLLTEPIKIVKSDQEMCLIESSINSVRVSIKIKKGMEIEHLLTRMLERFMALRADKFEIFRKKVAHEGYDFSFLVSAQHLLIYRKEEIVNFILEFIAGIDKEINELKLDVINSARFAANFFTLACSNGEIKQ</sequence>
<comment type="similarity">
    <text evidence="2">Belongs to the ARPC4 family.</text>
</comment>
<evidence type="ECO:0000313" key="6">
    <source>
        <dbReference type="EMBL" id="CAE0308641.1"/>
    </source>
</evidence>
<dbReference type="PANTHER" id="PTHR22629">
    <property type="entry name" value="ARP2/3 COMPLEX 20 KD SUBUNIT"/>
    <property type="match status" value="1"/>
</dbReference>
<dbReference type="PANTHER" id="PTHR22629:SF0">
    <property type="entry name" value="ACTIN-RELATED PROTEIN 2_3 COMPLEX SUBUNIT 4"/>
    <property type="match status" value="1"/>
</dbReference>
<protein>
    <recommendedName>
        <fullName evidence="7">Actin-related protein 2/3 complex subunit 4</fullName>
    </recommendedName>
</protein>
<gene>
    <name evidence="6" type="ORF">FEHR0123_LOCUS3551</name>
</gene>
<comment type="subcellular location">
    <subcellularLocation>
        <location evidence="1">Cytoplasm</location>
        <location evidence="1">Cytoskeleton</location>
    </subcellularLocation>
</comment>
<evidence type="ECO:0000256" key="2">
    <source>
        <dbReference type="ARBA" id="ARBA00005919"/>
    </source>
</evidence>
<dbReference type="GO" id="GO:0051015">
    <property type="term" value="F:actin filament binding"/>
    <property type="evidence" value="ECO:0007669"/>
    <property type="project" value="TreeGrafter"/>
</dbReference>
<accession>A0A7S3HYY9</accession>
<proteinExistence type="inferred from homology"/>
<keyword evidence="5" id="KW-0206">Cytoskeleton</keyword>
<dbReference type="GO" id="GO:0005885">
    <property type="term" value="C:Arp2/3 protein complex"/>
    <property type="evidence" value="ECO:0007669"/>
    <property type="project" value="InterPro"/>
</dbReference>
<dbReference type="Gene3D" id="3.30.1460.20">
    <property type="match status" value="1"/>
</dbReference>
<dbReference type="InterPro" id="IPR034666">
    <property type="entry name" value="ARPC2/4"/>
</dbReference>